<name>A0A418V460_RHOPL</name>
<accession>A0A418V460</accession>
<dbReference type="Proteomes" id="UP000285523">
    <property type="component" value="Unassembled WGS sequence"/>
</dbReference>
<evidence type="ECO:0000256" key="1">
    <source>
        <dbReference type="SAM" id="Phobius"/>
    </source>
</evidence>
<proteinExistence type="predicted"/>
<gene>
    <name evidence="2" type="ORF">D4Q52_14745</name>
</gene>
<keyword evidence="1" id="KW-1133">Transmembrane helix</keyword>
<feature type="transmembrane region" description="Helical" evidence="1">
    <location>
        <begin position="12"/>
        <end position="32"/>
    </location>
</feature>
<keyword evidence="1" id="KW-0472">Membrane</keyword>
<sequence length="190" mass="21154">MVEKTPQISDWLGFAGNVLGGGIALVGAAIAWKAVQAQIETQKEQIVLSAVIREADRIKREISVVYKCQEILQEVGTLLPRPDDRRDQSTLITKGLNYPEGFDKIVDWVANRSRADTSDPHVTEVALRLSRLETMLRAGSLFGNSNYHGEIVQAMNGIDEADSEYTSKLKNLLVRSDQLEQRICRTVDSL</sequence>
<evidence type="ECO:0000313" key="3">
    <source>
        <dbReference type="Proteomes" id="UP000285523"/>
    </source>
</evidence>
<dbReference type="AlphaFoldDB" id="A0A418V460"/>
<keyword evidence="1" id="KW-0812">Transmembrane</keyword>
<organism evidence="2 3">
    <name type="scientific">Rhodopseudomonas palustris</name>
    <dbReference type="NCBI Taxonomy" id="1076"/>
    <lineage>
        <taxon>Bacteria</taxon>
        <taxon>Pseudomonadati</taxon>
        <taxon>Pseudomonadota</taxon>
        <taxon>Alphaproteobacteria</taxon>
        <taxon>Hyphomicrobiales</taxon>
        <taxon>Nitrobacteraceae</taxon>
        <taxon>Rhodopseudomonas</taxon>
    </lineage>
</organism>
<dbReference type="EMBL" id="QYYD01000014">
    <property type="protein sequence ID" value="RJF70884.1"/>
    <property type="molecule type" value="Genomic_DNA"/>
</dbReference>
<comment type="caution">
    <text evidence="2">The sequence shown here is derived from an EMBL/GenBank/DDBJ whole genome shotgun (WGS) entry which is preliminary data.</text>
</comment>
<reference evidence="2 3" key="1">
    <citation type="submission" date="2018-09" db="EMBL/GenBank/DDBJ databases">
        <title>Draft genome sequence of Rhodopseudomonas palustris 2.1.18.</title>
        <authorList>
            <person name="Robertson S.L."/>
            <person name="Meyer T.E."/>
            <person name="Kyndt J.A."/>
        </authorList>
    </citation>
    <scope>NUCLEOTIDE SEQUENCE [LARGE SCALE GENOMIC DNA]</scope>
    <source>
        <strain evidence="2 3">2.1.18</strain>
    </source>
</reference>
<evidence type="ECO:0000313" key="2">
    <source>
        <dbReference type="EMBL" id="RJF70884.1"/>
    </source>
</evidence>
<protein>
    <submittedName>
        <fullName evidence="2">Uncharacterized protein</fullName>
    </submittedName>
</protein>